<feature type="transmembrane region" description="Helical" evidence="6">
    <location>
        <begin position="90"/>
        <end position="109"/>
    </location>
</feature>
<dbReference type="Pfam" id="PF01943">
    <property type="entry name" value="Polysacc_synt"/>
    <property type="match status" value="1"/>
</dbReference>
<evidence type="ECO:0000256" key="6">
    <source>
        <dbReference type="SAM" id="Phobius"/>
    </source>
</evidence>
<evidence type="ECO:0000256" key="2">
    <source>
        <dbReference type="ARBA" id="ARBA00022475"/>
    </source>
</evidence>
<dbReference type="InterPro" id="IPR050833">
    <property type="entry name" value="Poly_Biosynth_Transport"/>
</dbReference>
<keyword evidence="5 6" id="KW-0472">Membrane</keyword>
<dbReference type="EMBL" id="JAHJDP010000087">
    <property type="protein sequence ID" value="MBU2692296.1"/>
    <property type="molecule type" value="Genomic_DNA"/>
</dbReference>
<evidence type="ECO:0000313" key="8">
    <source>
        <dbReference type="Proteomes" id="UP000777784"/>
    </source>
</evidence>
<feature type="transmembrane region" description="Helical" evidence="6">
    <location>
        <begin position="12"/>
        <end position="33"/>
    </location>
</feature>
<evidence type="ECO:0000256" key="1">
    <source>
        <dbReference type="ARBA" id="ARBA00004651"/>
    </source>
</evidence>
<gene>
    <name evidence="7" type="ORF">KJ970_15340</name>
</gene>
<comment type="subcellular location">
    <subcellularLocation>
        <location evidence="1">Cell membrane</location>
        <topology evidence="1">Multi-pass membrane protein</topology>
    </subcellularLocation>
</comment>
<dbReference type="AlphaFoldDB" id="A0A948RYH6"/>
<protein>
    <submittedName>
        <fullName evidence="7">Oligosaccharide flippase family protein</fullName>
    </submittedName>
</protein>
<feature type="transmembrane region" description="Helical" evidence="6">
    <location>
        <begin position="296"/>
        <end position="316"/>
    </location>
</feature>
<name>A0A948RYH6_UNCEI</name>
<keyword evidence="4 6" id="KW-1133">Transmembrane helix</keyword>
<keyword evidence="3 6" id="KW-0812">Transmembrane</keyword>
<organism evidence="7 8">
    <name type="scientific">Eiseniibacteriota bacterium</name>
    <dbReference type="NCBI Taxonomy" id="2212470"/>
    <lineage>
        <taxon>Bacteria</taxon>
        <taxon>Candidatus Eiseniibacteriota</taxon>
    </lineage>
</organism>
<feature type="transmembrane region" description="Helical" evidence="6">
    <location>
        <begin position="328"/>
        <end position="347"/>
    </location>
</feature>
<feature type="transmembrane region" description="Helical" evidence="6">
    <location>
        <begin position="45"/>
        <end position="67"/>
    </location>
</feature>
<dbReference type="PANTHER" id="PTHR30250">
    <property type="entry name" value="PST FAMILY PREDICTED COLANIC ACID TRANSPORTER"/>
    <property type="match status" value="1"/>
</dbReference>
<feature type="transmembrane region" description="Helical" evidence="6">
    <location>
        <begin position="156"/>
        <end position="175"/>
    </location>
</feature>
<feature type="transmembrane region" description="Helical" evidence="6">
    <location>
        <begin position="181"/>
        <end position="200"/>
    </location>
</feature>
<feature type="transmembrane region" description="Helical" evidence="6">
    <location>
        <begin position="385"/>
        <end position="407"/>
    </location>
</feature>
<dbReference type="PANTHER" id="PTHR30250:SF26">
    <property type="entry name" value="PSMA PROTEIN"/>
    <property type="match status" value="1"/>
</dbReference>
<reference evidence="7" key="1">
    <citation type="submission" date="2021-05" db="EMBL/GenBank/DDBJ databases">
        <title>Energy efficiency and biological interactions define the core microbiome of deep oligotrophic groundwater.</title>
        <authorList>
            <person name="Mehrshad M."/>
            <person name="Lopez-Fernandez M."/>
            <person name="Bell E."/>
            <person name="Bernier-Latmani R."/>
            <person name="Bertilsson S."/>
            <person name="Dopson M."/>
        </authorList>
    </citation>
    <scope>NUCLEOTIDE SEQUENCE</scope>
    <source>
        <strain evidence="7">Modern_marine.mb.64</strain>
    </source>
</reference>
<keyword evidence="2" id="KW-1003">Cell membrane</keyword>
<evidence type="ECO:0000256" key="3">
    <source>
        <dbReference type="ARBA" id="ARBA00022692"/>
    </source>
</evidence>
<feature type="transmembrane region" description="Helical" evidence="6">
    <location>
        <begin position="444"/>
        <end position="466"/>
    </location>
</feature>
<evidence type="ECO:0000256" key="5">
    <source>
        <dbReference type="ARBA" id="ARBA00023136"/>
    </source>
</evidence>
<feature type="transmembrane region" description="Helical" evidence="6">
    <location>
        <begin position="419"/>
        <end position="438"/>
    </location>
</feature>
<comment type="caution">
    <text evidence="7">The sequence shown here is derived from an EMBL/GenBank/DDBJ whole genome shotgun (WGS) entry which is preliminary data.</text>
</comment>
<dbReference type="GO" id="GO:0005886">
    <property type="term" value="C:plasma membrane"/>
    <property type="evidence" value="ECO:0007669"/>
    <property type="project" value="UniProtKB-SubCell"/>
</dbReference>
<evidence type="ECO:0000313" key="7">
    <source>
        <dbReference type="EMBL" id="MBU2692296.1"/>
    </source>
</evidence>
<sequence length="480" mass="52350">MKPRPNLLVSSGHIAGSRVAVALVSFAFMAYIARILTKEEMALFASLQILASWFPIFCGFGLPTLCIREVPGLLARDDEETARRLVSSQIFYRVIVGGIGCLILEFLAAPVSKLILDTGDYLAHIRLVIVTAYLMVVLDGLRLAHTALQRFKPSSWIFFTTQTVQRVLAVTLFLTMGLWGYFIGFLAGTILGIIMMAYSVRDFIFGAPQPLASLFPRSRMYWLHNILRSTYMQLDQTVIAVFFDPSALAEFFVAKKLVSYALVLIEAMNQPILPRIAELRDQGGDRLKRFYYKTSHVVTGFVAAVGLGLSALAPWLVVAYGGEKYTDAGPILAALGVAAAVFGMTQFQRGFVLQLAPPRFIVGQEIVISVSTILLYAAFAPLLGLVGIAWAQTGGFLLGFAYLIFVLNRKAGLKPSPAAYIWPALASLGMFLAVRGVAGGLAFLPALIVGLILGAAVFLTVIWLGWRGPLGGIRSWLRLD</sequence>
<dbReference type="InterPro" id="IPR002797">
    <property type="entry name" value="Polysacc_synth"/>
</dbReference>
<evidence type="ECO:0000256" key="4">
    <source>
        <dbReference type="ARBA" id="ARBA00022989"/>
    </source>
</evidence>
<feature type="transmembrane region" description="Helical" evidence="6">
    <location>
        <begin position="121"/>
        <end position="144"/>
    </location>
</feature>
<proteinExistence type="predicted"/>
<dbReference type="Proteomes" id="UP000777784">
    <property type="component" value="Unassembled WGS sequence"/>
</dbReference>
<accession>A0A948RYH6</accession>
<feature type="transmembrane region" description="Helical" evidence="6">
    <location>
        <begin position="359"/>
        <end position="379"/>
    </location>
</feature>